<accession>A0A8X6NF43</accession>
<sequence>MLDFVCGPPAFVRLVFRTNEKKEAEENIIKPTEILIIIQCNFPHHSKGKRILNLSPTASIKRMVPPTVVRRQKRVSDNSTPVFLEYEHLRRMVPFY</sequence>
<keyword evidence="2" id="KW-1185">Reference proteome</keyword>
<comment type="caution">
    <text evidence="1">The sequence shown here is derived from an EMBL/GenBank/DDBJ whole genome shotgun (WGS) entry which is preliminary data.</text>
</comment>
<reference evidence="1" key="1">
    <citation type="submission" date="2020-08" db="EMBL/GenBank/DDBJ databases">
        <title>Multicomponent nature underlies the extraordinary mechanical properties of spider dragline silk.</title>
        <authorList>
            <person name="Kono N."/>
            <person name="Nakamura H."/>
            <person name="Mori M."/>
            <person name="Yoshida Y."/>
            <person name="Ohtoshi R."/>
            <person name="Malay A.D."/>
            <person name="Moran D.A.P."/>
            <person name="Tomita M."/>
            <person name="Numata K."/>
            <person name="Arakawa K."/>
        </authorList>
    </citation>
    <scope>NUCLEOTIDE SEQUENCE</scope>
</reference>
<gene>
    <name evidence="1" type="ORF">NPIL_638931</name>
</gene>
<dbReference type="EMBL" id="BMAW01057350">
    <property type="protein sequence ID" value="GFT10237.1"/>
    <property type="molecule type" value="Genomic_DNA"/>
</dbReference>
<protein>
    <submittedName>
        <fullName evidence="1">Uncharacterized protein</fullName>
    </submittedName>
</protein>
<dbReference type="Proteomes" id="UP000887013">
    <property type="component" value="Unassembled WGS sequence"/>
</dbReference>
<dbReference type="AlphaFoldDB" id="A0A8X6NF43"/>
<proteinExistence type="predicted"/>
<organism evidence="1 2">
    <name type="scientific">Nephila pilipes</name>
    <name type="common">Giant wood spider</name>
    <name type="synonym">Nephila maculata</name>
    <dbReference type="NCBI Taxonomy" id="299642"/>
    <lineage>
        <taxon>Eukaryota</taxon>
        <taxon>Metazoa</taxon>
        <taxon>Ecdysozoa</taxon>
        <taxon>Arthropoda</taxon>
        <taxon>Chelicerata</taxon>
        <taxon>Arachnida</taxon>
        <taxon>Araneae</taxon>
        <taxon>Araneomorphae</taxon>
        <taxon>Entelegynae</taxon>
        <taxon>Araneoidea</taxon>
        <taxon>Nephilidae</taxon>
        <taxon>Nephila</taxon>
    </lineage>
</organism>
<evidence type="ECO:0000313" key="1">
    <source>
        <dbReference type="EMBL" id="GFT10237.1"/>
    </source>
</evidence>
<evidence type="ECO:0000313" key="2">
    <source>
        <dbReference type="Proteomes" id="UP000887013"/>
    </source>
</evidence>
<name>A0A8X6NF43_NEPPI</name>